<dbReference type="CDD" id="cd06257">
    <property type="entry name" value="DnaJ"/>
    <property type="match status" value="1"/>
</dbReference>
<keyword evidence="4" id="KW-0862">Zinc</keyword>
<evidence type="ECO:0000256" key="3">
    <source>
        <dbReference type="ARBA" id="ARBA00022771"/>
    </source>
</evidence>
<gene>
    <name evidence="7" type="ORF">H8E23_10650</name>
</gene>
<organism evidence="7 8">
    <name type="scientific">Candidatus Desulfatibia profunda</name>
    <dbReference type="NCBI Taxonomy" id="2841695"/>
    <lineage>
        <taxon>Bacteria</taxon>
        <taxon>Pseudomonadati</taxon>
        <taxon>Thermodesulfobacteriota</taxon>
        <taxon>Desulfobacteria</taxon>
        <taxon>Desulfobacterales</taxon>
        <taxon>Desulfobacterales incertae sedis</taxon>
        <taxon>Candidatus Desulfatibia</taxon>
    </lineage>
</organism>
<dbReference type="GO" id="GO:0008270">
    <property type="term" value="F:zinc ion binding"/>
    <property type="evidence" value="ECO:0007669"/>
    <property type="project" value="UniProtKB-KW"/>
</dbReference>
<evidence type="ECO:0000313" key="7">
    <source>
        <dbReference type="EMBL" id="MBC8361845.1"/>
    </source>
</evidence>
<proteinExistence type="predicted"/>
<reference evidence="7 8" key="1">
    <citation type="submission" date="2020-08" db="EMBL/GenBank/DDBJ databases">
        <title>Bridging the membrane lipid divide: bacteria of the FCB group superphylum have the potential to synthesize archaeal ether lipids.</title>
        <authorList>
            <person name="Villanueva L."/>
            <person name="Von Meijenfeldt F.A.B."/>
            <person name="Westbye A.B."/>
            <person name="Yadav S."/>
            <person name="Hopmans E.C."/>
            <person name="Dutilh B.E."/>
            <person name="Sinninghe Damste J.S."/>
        </authorList>
    </citation>
    <scope>NUCLEOTIDE SEQUENCE [LARGE SCALE GENOMIC DNA]</scope>
    <source>
        <strain evidence="7">NIOZ-UU30</strain>
    </source>
</reference>
<name>A0A8J6NN56_9BACT</name>
<dbReference type="Pfam" id="PF01556">
    <property type="entry name" value="DnaJ_C"/>
    <property type="match status" value="1"/>
</dbReference>
<dbReference type="Proteomes" id="UP000603434">
    <property type="component" value="Unassembled WGS sequence"/>
</dbReference>
<dbReference type="PRINTS" id="PR00625">
    <property type="entry name" value="JDOMAIN"/>
</dbReference>
<dbReference type="InterPro" id="IPR008971">
    <property type="entry name" value="HSP40/DnaJ_pept-bd"/>
</dbReference>
<evidence type="ECO:0000256" key="5">
    <source>
        <dbReference type="ARBA" id="ARBA00023186"/>
    </source>
</evidence>
<accession>A0A8J6NN56</accession>
<evidence type="ECO:0000259" key="6">
    <source>
        <dbReference type="PROSITE" id="PS50076"/>
    </source>
</evidence>
<dbReference type="Gene3D" id="1.10.287.110">
    <property type="entry name" value="DnaJ domain"/>
    <property type="match status" value="1"/>
</dbReference>
<protein>
    <submittedName>
        <fullName evidence="7">DnaJ domain-containing protein</fullName>
    </submittedName>
</protein>
<dbReference type="PANTHER" id="PTHR43096">
    <property type="entry name" value="DNAJ HOMOLOG 1, MITOCHONDRIAL-RELATED"/>
    <property type="match status" value="1"/>
</dbReference>
<dbReference type="InterPro" id="IPR002939">
    <property type="entry name" value="DnaJ_C"/>
</dbReference>
<evidence type="ECO:0000256" key="4">
    <source>
        <dbReference type="ARBA" id="ARBA00022833"/>
    </source>
</evidence>
<evidence type="ECO:0000256" key="2">
    <source>
        <dbReference type="ARBA" id="ARBA00022737"/>
    </source>
</evidence>
<dbReference type="Gene3D" id="2.60.260.20">
    <property type="entry name" value="Urease metallochaperone UreE, N-terminal domain"/>
    <property type="match status" value="2"/>
</dbReference>
<dbReference type="PROSITE" id="PS50076">
    <property type="entry name" value="DNAJ_2"/>
    <property type="match status" value="1"/>
</dbReference>
<dbReference type="InterPro" id="IPR001623">
    <property type="entry name" value="DnaJ_domain"/>
</dbReference>
<dbReference type="InterPro" id="IPR018253">
    <property type="entry name" value="DnaJ_domain_CS"/>
</dbReference>
<dbReference type="InterPro" id="IPR036869">
    <property type="entry name" value="J_dom_sf"/>
</dbReference>
<dbReference type="CDD" id="cd10747">
    <property type="entry name" value="DnaJ_C"/>
    <property type="match status" value="1"/>
</dbReference>
<dbReference type="FunFam" id="2.60.260.20:FF:000005">
    <property type="entry name" value="Chaperone protein dnaJ 1, mitochondrial"/>
    <property type="match status" value="1"/>
</dbReference>
<keyword evidence="3" id="KW-0863">Zinc-finger</keyword>
<dbReference type="PANTHER" id="PTHR43096:SF52">
    <property type="entry name" value="DNAJ HOMOLOG 1, MITOCHONDRIAL-RELATED"/>
    <property type="match status" value="1"/>
</dbReference>
<keyword evidence="2" id="KW-0677">Repeat</keyword>
<keyword evidence="5" id="KW-0143">Chaperone</keyword>
<comment type="caution">
    <text evidence="7">The sequence shown here is derived from an EMBL/GenBank/DDBJ whole genome shotgun (WGS) entry which is preliminary data.</text>
</comment>
<dbReference type="SUPFAM" id="SSF49493">
    <property type="entry name" value="HSP40/DnaJ peptide-binding domain"/>
    <property type="match status" value="2"/>
</dbReference>
<feature type="domain" description="J" evidence="6">
    <location>
        <begin position="5"/>
        <end position="70"/>
    </location>
</feature>
<dbReference type="GO" id="GO:0042026">
    <property type="term" value="P:protein refolding"/>
    <property type="evidence" value="ECO:0007669"/>
    <property type="project" value="TreeGrafter"/>
</dbReference>
<evidence type="ECO:0000313" key="8">
    <source>
        <dbReference type="Proteomes" id="UP000603434"/>
    </source>
</evidence>
<dbReference type="PROSITE" id="PS00636">
    <property type="entry name" value="DNAJ_1"/>
    <property type="match status" value="1"/>
</dbReference>
<keyword evidence="1" id="KW-0479">Metal-binding</keyword>
<dbReference type="GO" id="GO:0051082">
    <property type="term" value="F:unfolded protein binding"/>
    <property type="evidence" value="ECO:0007669"/>
    <property type="project" value="InterPro"/>
</dbReference>
<dbReference type="EMBL" id="JACNJH010000155">
    <property type="protein sequence ID" value="MBC8361845.1"/>
    <property type="molecule type" value="Genomic_DNA"/>
</dbReference>
<dbReference type="AlphaFoldDB" id="A0A8J6NN56"/>
<dbReference type="GO" id="GO:0005737">
    <property type="term" value="C:cytoplasm"/>
    <property type="evidence" value="ECO:0007669"/>
    <property type="project" value="TreeGrafter"/>
</dbReference>
<sequence length="305" mass="34288">MSDNDYYKILGVKRDASNKDIKKAYRKLAMKYHPDHAKGDKKAEEKFKKISEAYAVLSDKEKRQQYDTFGSTGFQQRYSQEDIFRGFDFADILREFGLGGTDRFSRGQDGFRFSFGGDSQFGSHARQQQARQKGSDLVYELPLTLQEVATGIEKTVSFQHQGRSEKLTVKIPKGMISGKKLRLAGKGEPSPFGGPAGDLYIKAKVFDDPIYNVEGYDLYINREIKLTEAILGTNISIPTLSHKELSLKIPPGTKHKTKMRLPGHGLPHMNGKGQGDLYVDIHVNMPKHLSEKQKNLVDQLANTGL</sequence>
<dbReference type="Pfam" id="PF00226">
    <property type="entry name" value="DnaJ"/>
    <property type="match status" value="1"/>
</dbReference>
<dbReference type="SUPFAM" id="SSF46565">
    <property type="entry name" value="Chaperone J-domain"/>
    <property type="match status" value="1"/>
</dbReference>
<dbReference type="SMART" id="SM00271">
    <property type="entry name" value="DnaJ"/>
    <property type="match status" value="1"/>
</dbReference>
<evidence type="ECO:0000256" key="1">
    <source>
        <dbReference type="ARBA" id="ARBA00022723"/>
    </source>
</evidence>